<evidence type="ECO:0000313" key="6">
    <source>
        <dbReference type="EMBL" id="SCM18576.1"/>
    </source>
</evidence>
<feature type="compositionally biased region" description="Acidic residues" evidence="1">
    <location>
        <begin position="80"/>
        <end position="121"/>
    </location>
</feature>
<evidence type="ECO:0008006" key="13">
    <source>
        <dbReference type="Google" id="ProtNLM"/>
    </source>
</evidence>
<reference evidence="3 8" key="1">
    <citation type="submission" date="2016-02" db="EMBL/GenBank/DDBJ databases">
        <authorList>
            <consortium name="Pathogen Informatics"/>
        </authorList>
    </citation>
    <scope>NUCLEOTIDE SEQUENCE [LARGE SCALE GENOMIC DNA]</scope>
    <source>
        <strain evidence="3 8">K173</strain>
        <strain evidence="4 12">NK65 ny</strain>
        <strain evidence="7 11">NK65e</strain>
        <strain evidence="5 9">SP11 Antwerpcl1</strain>
        <strain evidence="6 10">SP11 RLL</strain>
    </source>
</reference>
<dbReference type="Proteomes" id="UP000516480">
    <property type="component" value="Chromosome 13"/>
</dbReference>
<accession>A0A0Y9ZV60</accession>
<dbReference type="OMA" id="FEMEDEY"/>
<evidence type="ECO:0000313" key="7">
    <source>
        <dbReference type="EMBL" id="SCN28009.1"/>
    </source>
</evidence>
<evidence type="ECO:0000313" key="8">
    <source>
        <dbReference type="Proteomes" id="UP000069549"/>
    </source>
</evidence>
<evidence type="ECO:0000313" key="3">
    <source>
        <dbReference type="EMBL" id="CXJ01654.1"/>
    </source>
</evidence>
<dbReference type="VEuPathDB" id="PlasmoDB:PBANKA_1350500"/>
<proteinExistence type="predicted"/>
<gene>
    <name evidence="3" type="ORF">PBK173_000411400</name>
    <name evidence="7" type="ORF">PBNK65E_000400600</name>
    <name evidence="4" type="ORF">PBNK65NY_000400100</name>
    <name evidence="5" type="ORF">PBSP11A_000400500</name>
    <name evidence="6" type="ORF">PBSP11RLL_000400700</name>
</gene>
<dbReference type="Proteomes" id="UP000219974">
    <property type="component" value="Chromosome 13"/>
</dbReference>
<evidence type="ECO:0000256" key="2">
    <source>
        <dbReference type="SAM" id="SignalP"/>
    </source>
</evidence>
<dbReference type="Proteomes" id="UP000069549">
    <property type="component" value="Chromosome 13"/>
</dbReference>
<organism evidence="3 8">
    <name type="scientific">Plasmodium berghei</name>
    <dbReference type="NCBI Taxonomy" id="5821"/>
    <lineage>
        <taxon>Eukaryota</taxon>
        <taxon>Sar</taxon>
        <taxon>Alveolata</taxon>
        <taxon>Apicomplexa</taxon>
        <taxon>Aconoidasida</taxon>
        <taxon>Haemosporida</taxon>
        <taxon>Plasmodiidae</taxon>
        <taxon>Plasmodium</taxon>
        <taxon>Plasmodium (Vinckeia)</taxon>
    </lineage>
</organism>
<dbReference type="EMBL" id="LT160033">
    <property type="protein sequence ID" value="CXJ01654.1"/>
    <property type="molecule type" value="Genomic_DNA"/>
</dbReference>
<evidence type="ECO:0000313" key="9">
    <source>
        <dbReference type="Proteomes" id="UP000219860"/>
    </source>
</evidence>
<keyword evidence="2" id="KW-0732">Signal</keyword>
<dbReference type="EMBL" id="LT614639">
    <property type="protein sequence ID" value="SCN28009.1"/>
    <property type="molecule type" value="Genomic_DNA"/>
</dbReference>
<evidence type="ECO:0000313" key="10">
    <source>
        <dbReference type="Proteomes" id="UP000219974"/>
    </source>
</evidence>
<name>A0A0Y9ZV60_PLABE</name>
<feature type="region of interest" description="Disordered" evidence="1">
    <location>
        <begin position="45"/>
        <end position="121"/>
    </location>
</feature>
<dbReference type="EMBL" id="LT608149">
    <property type="protein sequence ID" value="SCL98212.1"/>
    <property type="molecule type" value="Genomic_DNA"/>
</dbReference>
<evidence type="ECO:0000313" key="4">
    <source>
        <dbReference type="EMBL" id="SCL98212.1"/>
    </source>
</evidence>
<dbReference type="Proteomes" id="UP000219860">
    <property type="component" value="Chromosome 13"/>
</dbReference>
<evidence type="ECO:0000313" key="11">
    <source>
        <dbReference type="Proteomes" id="UP000220214"/>
    </source>
</evidence>
<sequence>MAFKKLIFITAFYSLINYLTNDGKCTCQSFNNPLVQPHFEMEDEYQTFGENDIKAETEPVPDDGNVNNGGNNFNNYNGNDDGDDGDDDDDDDDDDDEIINNDDDDEIINNNDDDEDNEKKK</sequence>
<feature type="compositionally biased region" description="Low complexity" evidence="1">
    <location>
        <begin position="62"/>
        <end position="79"/>
    </location>
</feature>
<evidence type="ECO:0000313" key="5">
    <source>
        <dbReference type="EMBL" id="SCM16778.1"/>
    </source>
</evidence>
<dbReference type="EMBL" id="LT608277">
    <property type="protein sequence ID" value="SCM18576.1"/>
    <property type="molecule type" value="Genomic_DNA"/>
</dbReference>
<feature type="chain" id="PRO_5014243018" description="Parasitophorous vacuolar protein 3" evidence="2">
    <location>
        <begin position="19"/>
        <end position="121"/>
    </location>
</feature>
<dbReference type="Proteomes" id="UP000220214">
    <property type="component" value="Chromosome 13"/>
</dbReference>
<feature type="signal peptide" evidence="2">
    <location>
        <begin position="1"/>
        <end position="18"/>
    </location>
</feature>
<evidence type="ECO:0000256" key="1">
    <source>
        <dbReference type="SAM" id="MobiDB-lite"/>
    </source>
</evidence>
<evidence type="ECO:0000313" key="12">
    <source>
        <dbReference type="Proteomes" id="UP000516480"/>
    </source>
</evidence>
<dbReference type="AlphaFoldDB" id="A0A0Y9ZV60"/>
<protein>
    <recommendedName>
        <fullName evidence="13">Parasitophorous vacuolar protein 3</fullName>
    </recommendedName>
</protein>
<dbReference type="OrthoDB" id="372944at2759"/>
<dbReference type="EMBL" id="LT608261">
    <property type="protein sequence ID" value="SCM16778.1"/>
    <property type="molecule type" value="Genomic_DNA"/>
</dbReference>